<evidence type="ECO:0000259" key="9">
    <source>
        <dbReference type="PROSITE" id="PS50011"/>
    </source>
</evidence>
<dbReference type="GO" id="GO:0005524">
    <property type="term" value="F:ATP binding"/>
    <property type="evidence" value="ECO:0007669"/>
    <property type="project" value="UniProtKB-KW"/>
</dbReference>
<dbReference type="InterPro" id="IPR000719">
    <property type="entry name" value="Prot_kinase_dom"/>
</dbReference>
<dbReference type="GO" id="GO:0004674">
    <property type="term" value="F:protein serine/threonine kinase activity"/>
    <property type="evidence" value="ECO:0007669"/>
    <property type="project" value="UniProtKB-KW"/>
</dbReference>
<organism evidence="10 11">
    <name type="scientific">Clitoria ternatea</name>
    <name type="common">Butterfly pea</name>
    <dbReference type="NCBI Taxonomy" id="43366"/>
    <lineage>
        <taxon>Eukaryota</taxon>
        <taxon>Viridiplantae</taxon>
        <taxon>Streptophyta</taxon>
        <taxon>Embryophyta</taxon>
        <taxon>Tracheophyta</taxon>
        <taxon>Spermatophyta</taxon>
        <taxon>Magnoliopsida</taxon>
        <taxon>eudicotyledons</taxon>
        <taxon>Gunneridae</taxon>
        <taxon>Pentapetalae</taxon>
        <taxon>rosids</taxon>
        <taxon>fabids</taxon>
        <taxon>Fabales</taxon>
        <taxon>Fabaceae</taxon>
        <taxon>Papilionoideae</taxon>
        <taxon>50 kb inversion clade</taxon>
        <taxon>NPAAA clade</taxon>
        <taxon>indigoferoid/millettioid clade</taxon>
        <taxon>Phaseoleae</taxon>
        <taxon>Clitoria</taxon>
    </lineage>
</organism>
<evidence type="ECO:0000256" key="6">
    <source>
        <dbReference type="ARBA" id="ARBA00022840"/>
    </source>
</evidence>
<dbReference type="EMBL" id="JAYKXN010000008">
    <property type="protein sequence ID" value="KAK7264380.1"/>
    <property type="molecule type" value="Genomic_DNA"/>
</dbReference>
<comment type="similarity">
    <text evidence="1">Belongs to the protein kinase superfamily. CMGC Ser/Thr protein kinase family. GSK-3 subfamily.</text>
</comment>
<feature type="chain" id="PRO_5043027653" description="Protein kinase domain-containing protein" evidence="8">
    <location>
        <begin position="19"/>
        <end position="193"/>
    </location>
</feature>
<keyword evidence="8" id="KW-0732">Signal</keyword>
<comment type="caution">
    <text evidence="10">The sequence shown here is derived from an EMBL/GenBank/DDBJ whole genome shotgun (WGS) entry which is preliminary data.</text>
</comment>
<gene>
    <name evidence="10" type="ORF">RJT34_31989</name>
</gene>
<keyword evidence="4" id="KW-0547">Nucleotide-binding</keyword>
<dbReference type="PROSITE" id="PS50011">
    <property type="entry name" value="PROTEIN_KINASE_DOM"/>
    <property type="match status" value="1"/>
</dbReference>
<keyword evidence="3" id="KW-0808">Transferase</keyword>
<feature type="compositionally biased region" description="Polar residues" evidence="7">
    <location>
        <begin position="147"/>
        <end position="172"/>
    </location>
</feature>
<dbReference type="AlphaFoldDB" id="A0AAN9EXE2"/>
<evidence type="ECO:0000256" key="5">
    <source>
        <dbReference type="ARBA" id="ARBA00022777"/>
    </source>
</evidence>
<dbReference type="GO" id="GO:0005737">
    <property type="term" value="C:cytoplasm"/>
    <property type="evidence" value="ECO:0007669"/>
    <property type="project" value="TreeGrafter"/>
</dbReference>
<evidence type="ECO:0000313" key="10">
    <source>
        <dbReference type="EMBL" id="KAK7264380.1"/>
    </source>
</evidence>
<dbReference type="GO" id="GO:0030154">
    <property type="term" value="P:cell differentiation"/>
    <property type="evidence" value="ECO:0007669"/>
    <property type="project" value="TreeGrafter"/>
</dbReference>
<feature type="region of interest" description="Disordered" evidence="7">
    <location>
        <begin position="147"/>
        <end position="193"/>
    </location>
</feature>
<dbReference type="GO" id="GO:0005634">
    <property type="term" value="C:nucleus"/>
    <property type="evidence" value="ECO:0007669"/>
    <property type="project" value="TreeGrafter"/>
</dbReference>
<keyword evidence="2" id="KW-0723">Serine/threonine-protein kinase</keyword>
<dbReference type="GO" id="GO:0009742">
    <property type="term" value="P:brassinosteroid mediated signaling pathway"/>
    <property type="evidence" value="ECO:0007669"/>
    <property type="project" value="TreeGrafter"/>
</dbReference>
<proteinExistence type="inferred from homology"/>
<dbReference type="SUPFAM" id="SSF56112">
    <property type="entry name" value="Protein kinase-like (PK-like)"/>
    <property type="match status" value="1"/>
</dbReference>
<keyword evidence="11" id="KW-1185">Reference proteome</keyword>
<keyword evidence="6" id="KW-0067">ATP-binding</keyword>
<keyword evidence="5" id="KW-0418">Kinase</keyword>
<dbReference type="InterPro" id="IPR050591">
    <property type="entry name" value="GSK-3"/>
</dbReference>
<dbReference type="PANTHER" id="PTHR24057">
    <property type="entry name" value="GLYCOGEN SYNTHASE KINASE-3 ALPHA"/>
    <property type="match status" value="1"/>
</dbReference>
<feature type="signal peptide" evidence="8">
    <location>
        <begin position="1"/>
        <end position="18"/>
    </location>
</feature>
<name>A0AAN9EXE2_CLITE</name>
<dbReference type="InterPro" id="IPR011009">
    <property type="entry name" value="Kinase-like_dom_sf"/>
</dbReference>
<dbReference type="Gene3D" id="1.10.510.10">
    <property type="entry name" value="Transferase(Phosphotransferase) domain 1"/>
    <property type="match status" value="1"/>
</dbReference>
<sequence length="193" mass="21543">MSLFKTKIFLLFNTVVTPSFLFENIYLERELESKPTISASFKRVHPLTKLSFVISGVPKFWYVALPAENVKGESSISYICSRYYQALELIFGATEYTTSIDIWSAGCVLAELLLGQVTINALMSSHEGSSPMNEEVQSADIMVMDDSNVSKATKEGTPSTQNEVGSEGLTPNENEDRDRGKKRKLTSDVWNHN</sequence>
<evidence type="ECO:0000256" key="4">
    <source>
        <dbReference type="ARBA" id="ARBA00022741"/>
    </source>
</evidence>
<reference evidence="10 11" key="1">
    <citation type="submission" date="2024-01" db="EMBL/GenBank/DDBJ databases">
        <title>The genomes of 5 underutilized Papilionoideae crops provide insights into root nodulation and disease resistance.</title>
        <authorList>
            <person name="Yuan L."/>
        </authorList>
    </citation>
    <scope>NUCLEOTIDE SEQUENCE [LARGE SCALE GENOMIC DNA]</scope>
    <source>
        <strain evidence="10">LY-2023</strain>
        <tissue evidence="10">Leaf</tissue>
    </source>
</reference>
<accession>A0AAN9EXE2</accession>
<protein>
    <recommendedName>
        <fullName evidence="9">Protein kinase domain-containing protein</fullName>
    </recommendedName>
</protein>
<evidence type="ECO:0000256" key="7">
    <source>
        <dbReference type="SAM" id="MobiDB-lite"/>
    </source>
</evidence>
<evidence type="ECO:0000256" key="2">
    <source>
        <dbReference type="ARBA" id="ARBA00022527"/>
    </source>
</evidence>
<evidence type="ECO:0000256" key="3">
    <source>
        <dbReference type="ARBA" id="ARBA00022679"/>
    </source>
</evidence>
<evidence type="ECO:0000256" key="8">
    <source>
        <dbReference type="SAM" id="SignalP"/>
    </source>
</evidence>
<evidence type="ECO:0000256" key="1">
    <source>
        <dbReference type="ARBA" id="ARBA00005527"/>
    </source>
</evidence>
<feature type="domain" description="Protein kinase" evidence="9">
    <location>
        <begin position="1"/>
        <end position="193"/>
    </location>
</feature>
<dbReference type="Pfam" id="PF00069">
    <property type="entry name" value="Pkinase"/>
    <property type="match status" value="1"/>
</dbReference>
<evidence type="ECO:0000313" key="11">
    <source>
        <dbReference type="Proteomes" id="UP001359559"/>
    </source>
</evidence>
<dbReference type="Proteomes" id="UP001359559">
    <property type="component" value="Unassembled WGS sequence"/>
</dbReference>
<dbReference type="PANTHER" id="PTHR24057:SF5">
    <property type="entry name" value="SHAGGY-RELATED PROTEIN KINASE IOTA-RELATED"/>
    <property type="match status" value="1"/>
</dbReference>